<dbReference type="AlphaFoldDB" id="A0ABD0Z213"/>
<evidence type="ECO:0000313" key="2">
    <source>
        <dbReference type="EMBL" id="KAL1188528.1"/>
    </source>
</evidence>
<keyword evidence="3" id="KW-1185">Reference proteome</keyword>
<sequence>MKISDPARNTKNLTIPPGEVVVIQYEYEKLRKRCFHCQRLTHEKARCPLLKKPRVQTQSACPPGICSGFPGLLREDNEMAQRYVAHADPTERNARIRRVQQYTVEQSGESEVRPLRITTNMDKGKGHVFAYEDQSAISDGRHKSKGRAGPAMSAPIDSNLYEVVISSVPSIPTITTEKSPTVFEFGAVHVALQSGNSSSAGKKARRRPTTWKRNVRNRLSFLPASKNH</sequence>
<organism evidence="2 3">
    <name type="scientific">Cardamine amara subsp. amara</name>
    <dbReference type="NCBI Taxonomy" id="228776"/>
    <lineage>
        <taxon>Eukaryota</taxon>
        <taxon>Viridiplantae</taxon>
        <taxon>Streptophyta</taxon>
        <taxon>Embryophyta</taxon>
        <taxon>Tracheophyta</taxon>
        <taxon>Spermatophyta</taxon>
        <taxon>Magnoliopsida</taxon>
        <taxon>eudicotyledons</taxon>
        <taxon>Gunneridae</taxon>
        <taxon>Pentapetalae</taxon>
        <taxon>rosids</taxon>
        <taxon>malvids</taxon>
        <taxon>Brassicales</taxon>
        <taxon>Brassicaceae</taxon>
        <taxon>Cardamineae</taxon>
        <taxon>Cardamine</taxon>
    </lineage>
</organism>
<feature type="domain" description="Zinc knuckle CX2CX4HX4C" evidence="1">
    <location>
        <begin position="2"/>
        <end position="48"/>
    </location>
</feature>
<dbReference type="Pfam" id="PF14392">
    <property type="entry name" value="zf-CCHC_4"/>
    <property type="match status" value="1"/>
</dbReference>
<proteinExistence type="predicted"/>
<comment type="caution">
    <text evidence="2">The sequence shown here is derived from an EMBL/GenBank/DDBJ whole genome shotgun (WGS) entry which is preliminary data.</text>
</comment>
<accession>A0ABD0Z213</accession>
<name>A0ABD0Z213_CARAN</name>
<dbReference type="EMBL" id="JBANAX010000922">
    <property type="protein sequence ID" value="KAL1188528.1"/>
    <property type="molecule type" value="Genomic_DNA"/>
</dbReference>
<dbReference type="Proteomes" id="UP001558713">
    <property type="component" value="Unassembled WGS sequence"/>
</dbReference>
<dbReference type="InterPro" id="IPR025836">
    <property type="entry name" value="Zn_knuckle_CX2CX4HX4C"/>
</dbReference>
<evidence type="ECO:0000259" key="1">
    <source>
        <dbReference type="Pfam" id="PF14392"/>
    </source>
</evidence>
<evidence type="ECO:0000313" key="3">
    <source>
        <dbReference type="Proteomes" id="UP001558713"/>
    </source>
</evidence>
<reference evidence="2 3" key="1">
    <citation type="submission" date="2024-04" db="EMBL/GenBank/DDBJ databases">
        <title>Genome assembly C_amara_ONT_v2.</title>
        <authorList>
            <person name="Yant L."/>
            <person name="Moore C."/>
            <person name="Slenker M."/>
        </authorList>
    </citation>
    <scope>NUCLEOTIDE SEQUENCE [LARGE SCALE GENOMIC DNA]</scope>
    <source>
        <tissue evidence="2">Leaf</tissue>
    </source>
</reference>
<gene>
    <name evidence="2" type="ORF">V5N11_005954</name>
</gene>
<protein>
    <recommendedName>
        <fullName evidence="1">Zinc knuckle CX2CX4HX4C domain-containing protein</fullName>
    </recommendedName>
</protein>